<sequence length="62" mass="6689">MSRLAEGDFHDDTVLRSPISARDQGSSGSLPPKRQVSANVLAEIEAFEELSMKILGTDSISK</sequence>
<gene>
    <name evidence="3" type="primary">ORF59462</name>
    <name evidence="2" type="synonym">ORF59455</name>
</gene>
<accession>A0A0B6ZDD7</accession>
<dbReference type="AlphaFoldDB" id="A0A0B6ZDD7"/>
<feature type="compositionally biased region" description="Basic and acidic residues" evidence="1">
    <location>
        <begin position="1"/>
        <end position="14"/>
    </location>
</feature>
<evidence type="ECO:0000313" key="2">
    <source>
        <dbReference type="EMBL" id="CEK66603.1"/>
    </source>
</evidence>
<dbReference type="EMBL" id="HACG01019738">
    <property type="protein sequence ID" value="CEK66603.1"/>
    <property type="molecule type" value="Transcribed_RNA"/>
</dbReference>
<feature type="region of interest" description="Disordered" evidence="1">
    <location>
        <begin position="1"/>
        <end position="34"/>
    </location>
</feature>
<reference evidence="3" key="1">
    <citation type="submission" date="2014-12" db="EMBL/GenBank/DDBJ databases">
        <title>Insight into the proteome of Arion vulgaris.</title>
        <authorList>
            <person name="Aradska J."/>
            <person name="Bulat T."/>
            <person name="Smidak R."/>
            <person name="Sarate P."/>
            <person name="Gangsoo J."/>
            <person name="Sialana F."/>
            <person name="Bilban M."/>
            <person name="Lubec G."/>
        </authorList>
    </citation>
    <scope>NUCLEOTIDE SEQUENCE</scope>
    <source>
        <tissue evidence="3">Skin</tissue>
    </source>
</reference>
<protein>
    <submittedName>
        <fullName evidence="3">Uncharacterized protein</fullName>
    </submittedName>
</protein>
<organism evidence="3">
    <name type="scientific">Arion vulgaris</name>
    <dbReference type="NCBI Taxonomy" id="1028688"/>
    <lineage>
        <taxon>Eukaryota</taxon>
        <taxon>Metazoa</taxon>
        <taxon>Spiralia</taxon>
        <taxon>Lophotrochozoa</taxon>
        <taxon>Mollusca</taxon>
        <taxon>Gastropoda</taxon>
        <taxon>Heterobranchia</taxon>
        <taxon>Euthyneura</taxon>
        <taxon>Panpulmonata</taxon>
        <taxon>Eupulmonata</taxon>
        <taxon>Stylommatophora</taxon>
        <taxon>Helicina</taxon>
        <taxon>Arionoidea</taxon>
        <taxon>Arionidae</taxon>
        <taxon>Arion</taxon>
    </lineage>
</organism>
<name>A0A0B6ZDD7_9EUPU</name>
<dbReference type="EMBL" id="HACG01019739">
    <property type="protein sequence ID" value="CEK66604.1"/>
    <property type="molecule type" value="Transcribed_RNA"/>
</dbReference>
<evidence type="ECO:0000256" key="1">
    <source>
        <dbReference type="SAM" id="MobiDB-lite"/>
    </source>
</evidence>
<proteinExistence type="predicted"/>
<evidence type="ECO:0000313" key="3">
    <source>
        <dbReference type="EMBL" id="CEK66604.1"/>
    </source>
</evidence>